<sequence length="265" mass="29565">MTYKVLVSDLDSTLLTTQRVITPRTVRAFEQAKEQGKYVTFATGRNYLSALPTITTLEPNAPLILYNGSRIEDPQTRNVLYAKNLKNAYACKAFDLNRRFQIHVSVYCDDEIYIETLTPEAQEFMEKEHVTCHPVGDLTTFLAGRDPIKLLFIGDPEKLHRYAQEYRAIDGNSELVGSEATYLEILPEGVSKGVALRHLAEYLGVTLEEIIAVGDNPNDIDMVQEAGLGVAVANAHPDVKRVADLITESNDQDGVAKIIEEYLLC</sequence>
<gene>
    <name evidence="1" type="ORF">GF339_20655</name>
</gene>
<dbReference type="InterPro" id="IPR023214">
    <property type="entry name" value="HAD_sf"/>
</dbReference>
<comment type="caution">
    <text evidence="1">The sequence shown here is derived from an EMBL/GenBank/DDBJ whole genome shotgun (WGS) entry which is preliminary data.</text>
</comment>
<dbReference type="PANTHER" id="PTHR10000">
    <property type="entry name" value="PHOSPHOSERINE PHOSPHATASE"/>
    <property type="match status" value="1"/>
</dbReference>
<dbReference type="SFLD" id="SFLDG01144">
    <property type="entry name" value="C2.B.4:_PGP_Like"/>
    <property type="match status" value="1"/>
</dbReference>
<dbReference type="SUPFAM" id="SSF56784">
    <property type="entry name" value="HAD-like"/>
    <property type="match status" value="1"/>
</dbReference>
<keyword evidence="1" id="KW-0378">Hydrolase</keyword>
<dbReference type="NCBIfam" id="TIGR00099">
    <property type="entry name" value="Cof-subfamily"/>
    <property type="match status" value="1"/>
</dbReference>
<dbReference type="InterPro" id="IPR006379">
    <property type="entry name" value="HAD-SF_hydro_IIB"/>
</dbReference>
<dbReference type="AlphaFoldDB" id="A0A9D5JZ34"/>
<evidence type="ECO:0000313" key="2">
    <source>
        <dbReference type="Proteomes" id="UP000649604"/>
    </source>
</evidence>
<reference evidence="1" key="1">
    <citation type="submission" date="2019-11" db="EMBL/GenBank/DDBJ databases">
        <title>Microbial mats filling the niche in hypersaline microbial mats.</title>
        <authorList>
            <person name="Wong H.L."/>
            <person name="Macleod F.I."/>
            <person name="White R.A. III"/>
            <person name="Burns B.P."/>
        </authorList>
    </citation>
    <scope>NUCLEOTIDE SEQUENCE</scope>
    <source>
        <strain evidence="1">Rbin_158</strain>
    </source>
</reference>
<dbReference type="Proteomes" id="UP000649604">
    <property type="component" value="Unassembled WGS sequence"/>
</dbReference>
<dbReference type="GO" id="GO:0016791">
    <property type="term" value="F:phosphatase activity"/>
    <property type="evidence" value="ECO:0007669"/>
    <property type="project" value="TreeGrafter"/>
</dbReference>
<evidence type="ECO:0000313" key="1">
    <source>
        <dbReference type="EMBL" id="MBD3327009.1"/>
    </source>
</evidence>
<dbReference type="SFLD" id="SFLDS00003">
    <property type="entry name" value="Haloacid_Dehalogenase"/>
    <property type="match status" value="1"/>
</dbReference>
<dbReference type="Gene3D" id="3.30.1240.10">
    <property type="match status" value="1"/>
</dbReference>
<proteinExistence type="predicted"/>
<dbReference type="GO" id="GO:0000287">
    <property type="term" value="F:magnesium ion binding"/>
    <property type="evidence" value="ECO:0007669"/>
    <property type="project" value="TreeGrafter"/>
</dbReference>
<name>A0A9D5JZ34_9BACT</name>
<dbReference type="SFLD" id="SFLDG01140">
    <property type="entry name" value="C2.B:_Phosphomannomutase_and_P"/>
    <property type="match status" value="1"/>
</dbReference>
<dbReference type="CDD" id="cd07516">
    <property type="entry name" value="HAD_Pase"/>
    <property type="match status" value="1"/>
</dbReference>
<dbReference type="InterPro" id="IPR036412">
    <property type="entry name" value="HAD-like_sf"/>
</dbReference>
<dbReference type="EMBL" id="WJJP01000672">
    <property type="protein sequence ID" value="MBD3327009.1"/>
    <property type="molecule type" value="Genomic_DNA"/>
</dbReference>
<dbReference type="InterPro" id="IPR000150">
    <property type="entry name" value="Cof"/>
</dbReference>
<accession>A0A9D5JZ34</accession>
<dbReference type="GO" id="GO:0005829">
    <property type="term" value="C:cytosol"/>
    <property type="evidence" value="ECO:0007669"/>
    <property type="project" value="TreeGrafter"/>
</dbReference>
<dbReference type="NCBIfam" id="TIGR01484">
    <property type="entry name" value="HAD-SF-IIB"/>
    <property type="match status" value="1"/>
</dbReference>
<organism evidence="1 2">
    <name type="scientific">candidate division KSB3 bacterium</name>
    <dbReference type="NCBI Taxonomy" id="2044937"/>
    <lineage>
        <taxon>Bacteria</taxon>
        <taxon>candidate division KSB3</taxon>
    </lineage>
</organism>
<dbReference type="PANTHER" id="PTHR10000:SF8">
    <property type="entry name" value="HAD SUPERFAMILY HYDROLASE-LIKE, TYPE 3"/>
    <property type="match status" value="1"/>
</dbReference>
<protein>
    <submittedName>
        <fullName evidence="1">Cof-type HAD-IIB family hydrolase</fullName>
    </submittedName>
</protein>
<dbReference type="Pfam" id="PF08282">
    <property type="entry name" value="Hydrolase_3"/>
    <property type="match status" value="1"/>
</dbReference>
<dbReference type="Gene3D" id="3.40.50.1000">
    <property type="entry name" value="HAD superfamily/HAD-like"/>
    <property type="match status" value="1"/>
</dbReference>